<reference evidence="9 10" key="1">
    <citation type="submission" date="2007-01" db="EMBL/GenBank/DDBJ databases">
        <title>Complete sequence of Psychromonas ingrahamii 37.</title>
        <authorList>
            <consortium name="US DOE Joint Genome Institute"/>
            <person name="Copeland A."/>
            <person name="Lucas S."/>
            <person name="Lapidus A."/>
            <person name="Barry K."/>
            <person name="Detter J.C."/>
            <person name="Glavina del Rio T."/>
            <person name="Hammon N."/>
            <person name="Israni S."/>
            <person name="Dalin E."/>
            <person name="Tice H."/>
            <person name="Pitluck S."/>
            <person name="Thompson L.S."/>
            <person name="Brettin T."/>
            <person name="Bruce D."/>
            <person name="Han C."/>
            <person name="Tapia R."/>
            <person name="Schmutz J."/>
            <person name="Larimer F."/>
            <person name="Land M."/>
            <person name="Hauser L."/>
            <person name="Kyrpides N."/>
            <person name="Ivanova N."/>
            <person name="Staley J."/>
            <person name="Richardson P."/>
        </authorList>
    </citation>
    <scope>NUCLEOTIDE SEQUENCE [LARGE SCALE GENOMIC DNA]</scope>
    <source>
        <strain evidence="9 10">37</strain>
    </source>
</reference>
<dbReference type="HAMAP" id="MF_00378">
    <property type="entry name" value="Exonuc_7_L"/>
    <property type="match status" value="1"/>
</dbReference>
<sequence>MNISENKNIYSVSSLNRAAKALLETGLGVIWLSGEISNLTIAVSGHWYFTLKDHSAQVRCAMFKGNNRRSGFTPKHGQQVLVRAKLSLYEARGDYQLIIESMAPEGDGLLKQQFEALKFKLAAEGLFSESHKKPLPQLIKCIGIITSSTGAALHDILSILKRRDPRLKVIIYPSLVQGASSAASVAAQIKLANARHECDLLIVGRGGGSLEDLWCFNEALVAYAIYDSQLPIISAVGHEIDVTIADFVADVRAATPSAAAELVSQNKAFHQTQLDTLTNRMKQAILARLQLKSHQHALIREKLLNLHPKHKLQQQTLQLDELSLRLQHAFQATMNQAKRDLQRLQSGLFQHSPEGIISVEQQKQKQLQHRLEHAVQVTLNQKTTLLQNKSSRLNTVSPLATLARGYAIVKDKNGKITTDTAMLQPGDKIEVRLDKGEFEAQVLGGEL</sequence>
<dbReference type="NCBIfam" id="TIGR00237">
    <property type="entry name" value="xseA"/>
    <property type="match status" value="1"/>
</dbReference>
<dbReference type="OrthoDB" id="9802795at2"/>
<dbReference type="CDD" id="cd04489">
    <property type="entry name" value="ExoVII_LU_OBF"/>
    <property type="match status" value="1"/>
</dbReference>
<dbReference type="eggNOG" id="COG1570">
    <property type="taxonomic scope" value="Bacteria"/>
</dbReference>
<dbReference type="STRING" id="357804.Ping_2951"/>
<dbReference type="GO" id="GO:0006308">
    <property type="term" value="P:DNA catabolic process"/>
    <property type="evidence" value="ECO:0007669"/>
    <property type="project" value="UniProtKB-UniRule"/>
</dbReference>
<comment type="similarity">
    <text evidence="5 6">Belongs to the XseA family.</text>
</comment>
<dbReference type="PANTHER" id="PTHR30008">
    <property type="entry name" value="EXODEOXYRIBONUCLEASE 7 LARGE SUBUNIT"/>
    <property type="match status" value="1"/>
</dbReference>
<keyword evidence="1 5" id="KW-0963">Cytoplasm</keyword>
<evidence type="ECO:0000313" key="10">
    <source>
        <dbReference type="Proteomes" id="UP000000639"/>
    </source>
</evidence>
<protein>
    <recommendedName>
        <fullName evidence="5">Exodeoxyribonuclease 7 large subunit</fullName>
        <ecNumber evidence="5">3.1.11.6</ecNumber>
    </recommendedName>
    <alternativeName>
        <fullName evidence="5">Exodeoxyribonuclease VII large subunit</fullName>
        <shortName evidence="5">Exonuclease VII large subunit</shortName>
    </alternativeName>
</protein>
<dbReference type="GO" id="GO:0005737">
    <property type="term" value="C:cytoplasm"/>
    <property type="evidence" value="ECO:0007669"/>
    <property type="project" value="UniProtKB-SubCell"/>
</dbReference>
<dbReference type="AlphaFoldDB" id="A1SYT8"/>
<dbReference type="Pfam" id="PF13742">
    <property type="entry name" value="tRNA_anti_2"/>
    <property type="match status" value="1"/>
</dbReference>
<evidence type="ECO:0000313" key="9">
    <source>
        <dbReference type="EMBL" id="ABM04653.1"/>
    </source>
</evidence>
<comment type="subcellular location">
    <subcellularLocation>
        <location evidence="5 6">Cytoplasm</location>
    </subcellularLocation>
</comment>
<gene>
    <name evidence="5" type="primary">xseA</name>
    <name evidence="9" type="ordered locus">Ping_2951</name>
</gene>
<organism evidence="9 10">
    <name type="scientific">Psychromonas ingrahamii (strain DSM 17664 / CCUG 51855 / 37)</name>
    <dbReference type="NCBI Taxonomy" id="357804"/>
    <lineage>
        <taxon>Bacteria</taxon>
        <taxon>Pseudomonadati</taxon>
        <taxon>Pseudomonadota</taxon>
        <taxon>Gammaproteobacteria</taxon>
        <taxon>Alteromonadales</taxon>
        <taxon>Psychromonadaceae</taxon>
        <taxon>Psychromonas</taxon>
    </lineage>
</organism>
<keyword evidence="3 5" id="KW-0378">Hydrolase</keyword>
<comment type="catalytic activity">
    <reaction evidence="5 6">
        <text>Exonucleolytic cleavage in either 5'- to 3'- or 3'- to 5'-direction to yield nucleoside 5'-phosphates.</text>
        <dbReference type="EC" id="3.1.11.6"/>
    </reaction>
</comment>
<comment type="subunit">
    <text evidence="5">Heterooligomer composed of large and small subunits.</text>
</comment>
<dbReference type="RefSeq" id="WP_011771207.1">
    <property type="nucleotide sequence ID" value="NC_008709.1"/>
</dbReference>
<dbReference type="PANTHER" id="PTHR30008:SF0">
    <property type="entry name" value="EXODEOXYRIBONUCLEASE 7 LARGE SUBUNIT"/>
    <property type="match status" value="1"/>
</dbReference>
<evidence type="ECO:0000256" key="3">
    <source>
        <dbReference type="ARBA" id="ARBA00022801"/>
    </source>
</evidence>
<keyword evidence="4 5" id="KW-0269">Exonuclease</keyword>
<comment type="function">
    <text evidence="5">Bidirectionally degrades single-stranded DNA into large acid-insoluble oligonucleotides, which are then degraded further into small acid-soluble oligonucleotides.</text>
</comment>
<dbReference type="HOGENOM" id="CLU_023625_3_1_6"/>
<dbReference type="Proteomes" id="UP000000639">
    <property type="component" value="Chromosome"/>
</dbReference>
<dbReference type="EMBL" id="CP000510">
    <property type="protein sequence ID" value="ABM04653.1"/>
    <property type="molecule type" value="Genomic_DNA"/>
</dbReference>
<dbReference type="InterPro" id="IPR003753">
    <property type="entry name" value="Exonuc_VII_L"/>
</dbReference>
<evidence type="ECO:0000256" key="1">
    <source>
        <dbReference type="ARBA" id="ARBA00022490"/>
    </source>
</evidence>
<dbReference type="KEGG" id="pin:Ping_2951"/>
<keyword evidence="2 5" id="KW-0540">Nuclease</keyword>
<dbReference type="GO" id="GO:0003676">
    <property type="term" value="F:nucleic acid binding"/>
    <property type="evidence" value="ECO:0007669"/>
    <property type="project" value="InterPro"/>
</dbReference>
<accession>A1SYT8</accession>
<feature type="domain" description="Exonuclease VII large subunit C-terminal" evidence="7">
    <location>
        <begin position="126"/>
        <end position="440"/>
    </location>
</feature>
<evidence type="ECO:0000259" key="7">
    <source>
        <dbReference type="Pfam" id="PF02601"/>
    </source>
</evidence>
<name>A1SYT8_PSYIN</name>
<dbReference type="Pfam" id="PF02601">
    <property type="entry name" value="Exonuc_VII_L"/>
    <property type="match status" value="1"/>
</dbReference>
<evidence type="ECO:0000256" key="5">
    <source>
        <dbReference type="HAMAP-Rule" id="MF_00378"/>
    </source>
</evidence>
<evidence type="ECO:0000256" key="4">
    <source>
        <dbReference type="ARBA" id="ARBA00022839"/>
    </source>
</evidence>
<proteinExistence type="inferred from homology"/>
<feature type="domain" description="OB-fold nucleic acid binding" evidence="8">
    <location>
        <begin position="10"/>
        <end position="102"/>
    </location>
</feature>
<keyword evidence="10" id="KW-1185">Reference proteome</keyword>
<evidence type="ECO:0000256" key="2">
    <source>
        <dbReference type="ARBA" id="ARBA00022722"/>
    </source>
</evidence>
<evidence type="ECO:0000256" key="6">
    <source>
        <dbReference type="RuleBase" id="RU004355"/>
    </source>
</evidence>
<dbReference type="GO" id="GO:0008855">
    <property type="term" value="F:exodeoxyribonuclease VII activity"/>
    <property type="evidence" value="ECO:0007669"/>
    <property type="project" value="UniProtKB-UniRule"/>
</dbReference>
<evidence type="ECO:0000259" key="8">
    <source>
        <dbReference type="Pfam" id="PF13742"/>
    </source>
</evidence>
<dbReference type="EC" id="3.1.11.6" evidence="5"/>
<dbReference type="InterPro" id="IPR020579">
    <property type="entry name" value="Exonuc_VII_lsu_C"/>
</dbReference>
<dbReference type="InterPro" id="IPR025824">
    <property type="entry name" value="OB-fold_nuc-bd_dom"/>
</dbReference>
<dbReference type="GO" id="GO:0009318">
    <property type="term" value="C:exodeoxyribonuclease VII complex"/>
    <property type="evidence" value="ECO:0007669"/>
    <property type="project" value="UniProtKB-UniRule"/>
</dbReference>